<name>A0A7R8W120_9CRUS</name>
<reference evidence="5" key="1">
    <citation type="submission" date="2020-11" db="EMBL/GenBank/DDBJ databases">
        <authorList>
            <person name="Tran Van P."/>
        </authorList>
    </citation>
    <scope>NUCLEOTIDE SEQUENCE</scope>
</reference>
<dbReference type="InterPro" id="IPR018200">
    <property type="entry name" value="USP_CS"/>
</dbReference>
<keyword evidence="3" id="KW-0106">Calcium</keyword>
<comment type="catalytic activity">
    <reaction evidence="1">
        <text>Thiol-dependent hydrolysis of ester, thioester, amide, peptide and isopeptide bonds formed by the C-terminal Gly of ubiquitin (a 76-residue protein attached to proteins as an intracellular targeting signal).</text>
        <dbReference type="EC" id="3.4.19.12"/>
    </reaction>
</comment>
<dbReference type="OrthoDB" id="265776at2759"/>
<dbReference type="SMART" id="SM00695">
    <property type="entry name" value="DUSP"/>
    <property type="match status" value="1"/>
</dbReference>
<feature type="compositionally biased region" description="Pro residues" evidence="4">
    <location>
        <begin position="392"/>
        <end position="407"/>
    </location>
</feature>
<feature type="compositionally biased region" description="Low complexity" evidence="4">
    <location>
        <begin position="515"/>
        <end position="528"/>
    </location>
</feature>
<evidence type="ECO:0000256" key="4">
    <source>
        <dbReference type="SAM" id="MobiDB-lite"/>
    </source>
</evidence>
<feature type="compositionally biased region" description="Polar residues" evidence="4">
    <location>
        <begin position="493"/>
        <end position="504"/>
    </location>
</feature>
<evidence type="ECO:0000256" key="2">
    <source>
        <dbReference type="ARBA" id="ARBA00012759"/>
    </source>
</evidence>
<dbReference type="Pfam" id="PF06337">
    <property type="entry name" value="DUSP"/>
    <property type="match status" value="1"/>
</dbReference>
<dbReference type="InterPro" id="IPR038765">
    <property type="entry name" value="Papain-like_cys_pep_sf"/>
</dbReference>
<gene>
    <name evidence="5" type="ORF">CTOB1V02_LOCUS305</name>
</gene>
<dbReference type="InterPro" id="IPR011992">
    <property type="entry name" value="EF-hand-dom_pair"/>
</dbReference>
<dbReference type="InterPro" id="IPR050185">
    <property type="entry name" value="Ub_carboxyl-term_hydrolase"/>
</dbReference>
<dbReference type="AlphaFoldDB" id="A0A7R8W120"/>
<dbReference type="InterPro" id="IPR028889">
    <property type="entry name" value="USP"/>
</dbReference>
<feature type="compositionally biased region" description="Acidic residues" evidence="4">
    <location>
        <begin position="1219"/>
        <end position="1228"/>
    </location>
</feature>
<dbReference type="InterPro" id="IPR001394">
    <property type="entry name" value="Peptidase_C19_UCH"/>
</dbReference>
<dbReference type="GO" id="GO:0016579">
    <property type="term" value="P:protein deubiquitination"/>
    <property type="evidence" value="ECO:0007669"/>
    <property type="project" value="InterPro"/>
</dbReference>
<dbReference type="InterPro" id="IPR006615">
    <property type="entry name" value="Pept_C19_DUSP"/>
</dbReference>
<dbReference type="PROSITE" id="PS51283">
    <property type="entry name" value="DUSP"/>
    <property type="match status" value="1"/>
</dbReference>
<dbReference type="Pfam" id="PF00443">
    <property type="entry name" value="UCH"/>
    <property type="match status" value="1"/>
</dbReference>
<organism evidence="5">
    <name type="scientific">Cyprideis torosa</name>
    <dbReference type="NCBI Taxonomy" id="163714"/>
    <lineage>
        <taxon>Eukaryota</taxon>
        <taxon>Metazoa</taxon>
        <taxon>Ecdysozoa</taxon>
        <taxon>Arthropoda</taxon>
        <taxon>Crustacea</taxon>
        <taxon>Oligostraca</taxon>
        <taxon>Ostracoda</taxon>
        <taxon>Podocopa</taxon>
        <taxon>Podocopida</taxon>
        <taxon>Cytherocopina</taxon>
        <taxon>Cytheroidea</taxon>
        <taxon>Cytherideidae</taxon>
        <taxon>Cyprideis</taxon>
    </lineage>
</organism>
<protein>
    <recommendedName>
        <fullName evidence="2">ubiquitinyl hydrolase 1</fullName>
        <ecNumber evidence="2">3.4.19.12</ecNumber>
    </recommendedName>
</protein>
<dbReference type="GO" id="GO:0005794">
    <property type="term" value="C:Golgi apparatus"/>
    <property type="evidence" value="ECO:0007669"/>
    <property type="project" value="TreeGrafter"/>
</dbReference>
<dbReference type="PROSITE" id="PS00972">
    <property type="entry name" value="USP_1"/>
    <property type="match status" value="1"/>
</dbReference>
<dbReference type="PANTHER" id="PTHR21646">
    <property type="entry name" value="UBIQUITIN CARBOXYL-TERMINAL HYDROLASE"/>
    <property type="match status" value="1"/>
</dbReference>
<feature type="region of interest" description="Disordered" evidence="4">
    <location>
        <begin position="1213"/>
        <end position="1243"/>
    </location>
</feature>
<dbReference type="InterPro" id="IPR018247">
    <property type="entry name" value="EF_Hand_1_Ca_BS"/>
</dbReference>
<evidence type="ECO:0000256" key="3">
    <source>
        <dbReference type="ARBA" id="ARBA00022837"/>
    </source>
</evidence>
<accession>A0A7R8W120</accession>
<dbReference type="PANTHER" id="PTHR21646:SF76">
    <property type="entry name" value="UBIQUITIN CARBOXYL-TERMINAL HYDROLASE 32"/>
    <property type="match status" value="1"/>
</dbReference>
<dbReference type="PROSITE" id="PS00018">
    <property type="entry name" value="EF_HAND_1"/>
    <property type="match status" value="1"/>
</dbReference>
<dbReference type="GO" id="GO:0004843">
    <property type="term" value="F:cysteine-type deubiquitinase activity"/>
    <property type="evidence" value="ECO:0007669"/>
    <property type="project" value="UniProtKB-EC"/>
</dbReference>
<dbReference type="SUPFAM" id="SSF54001">
    <property type="entry name" value="Cysteine proteinases"/>
    <property type="match status" value="1"/>
</dbReference>
<dbReference type="Gene3D" id="3.30.2230.10">
    <property type="entry name" value="DUSP-like"/>
    <property type="match status" value="1"/>
</dbReference>
<dbReference type="PROSITE" id="PS50235">
    <property type="entry name" value="USP_3"/>
    <property type="match status" value="1"/>
</dbReference>
<evidence type="ECO:0000256" key="1">
    <source>
        <dbReference type="ARBA" id="ARBA00000707"/>
    </source>
</evidence>
<proteinExistence type="predicted"/>
<evidence type="ECO:0000313" key="5">
    <source>
        <dbReference type="EMBL" id="CAD7222293.1"/>
    </source>
</evidence>
<feature type="compositionally biased region" description="Polar residues" evidence="4">
    <location>
        <begin position="464"/>
        <end position="481"/>
    </location>
</feature>
<dbReference type="SUPFAM" id="SSF47473">
    <property type="entry name" value="EF-hand"/>
    <property type="match status" value="1"/>
</dbReference>
<feature type="region of interest" description="Disordered" evidence="4">
    <location>
        <begin position="376"/>
        <end position="553"/>
    </location>
</feature>
<dbReference type="Gene3D" id="3.90.70.10">
    <property type="entry name" value="Cysteine proteinases"/>
    <property type="match status" value="1"/>
</dbReference>
<dbReference type="EMBL" id="OB660043">
    <property type="protein sequence ID" value="CAD7222293.1"/>
    <property type="molecule type" value="Genomic_DNA"/>
</dbReference>
<dbReference type="InterPro" id="IPR035927">
    <property type="entry name" value="DUSP-like_sf"/>
</dbReference>
<dbReference type="EC" id="3.4.19.12" evidence="2"/>
<sequence>MRFIWNIFNPSSTSHSSMVAGGIVQALSQTRGHLEADVFTLEACSTPSSEHEGKEEAMPTTLSSFRDWVTKHPNAIDLANWLLSAVTPDPRTGLPRQNPLSLAEDHHTPTFYQSLAGVTHLEEAEIYYLESKFLALETVLTLRLNSGTQQSLSVSSPGGLMRPAYSATRIDLKALQYLVSPPLPQAIVPGLFKALDENSDGHLDFKEITCGSSSICCGPLIERLKFVFKVFDADCDEVLSDPEELEPFVDVMLEAYLEMEGSLALVDRTGLLTLLRRITSAGGASVSCSGLPLDTFLLWAPSQKFPLVLLELLTHVFHVVFGLPPRQKEEEAEVIRGWLRREEERGMQVGQLWYVISMEWWRHWNDWVEHGPSLSTPTGSYARPPSSLSSPPVTPLPPSATPPPSLQSPPSSTEAPPVIITANSEETATKERLDRYHPDSSHGLRSNGPGSSSSVAPLIHGKGNSISDLSQTSSSGESENWSRPGEGLPSVLSVATTDGVSSESGIGGMRRTQRGRSGSEGWRSSPSRTPSPIPLSPGLCRRTPPPPPSRPGVIENSHLLASAPSSIRAAVSLTKEGGKMKKNLYPKKDFLVIPESLWMALDKWYGTSVPLPREVILGLHGPELELYPVVLCFLCHVNGVNAGNMSGSTAIGAAGLSNGWIYGGGAMIGSSFGYLPSSPAIPRRQLCYRGAFSRKKTVRQVFDVLCAKLRQRPDDVRLWLCRESVSVSGLSWRRHDRYCTSPGATGLSNLGNTCFMNAALQCVSNTQILREYFTKEMHLFELNRTNPMGMKGDVAKSFGDLIRDMWSERSRTIAPIKIRNTINQYTERFDPGHQHDSHEFLAFLLNGLHEDLNRVRSSPYAELKDSDGRPDIDVAEEAWENHILRNKSIINDLFCGQLKSKVICEVCGHESVRFDPFQYLTLPLPMEAHNRVEVLVFLNDGSIPVNYGLRLDVDATNADLKKQLSALCKVPPSSLLLVELQGPRIKCLLPEAVRVKPLLPTLRSFHSDHELVLAAFELPKSQDVPSQDSGNASADTLVGALQASNSNDHTSPRNQPDNPGYVVAFHRKMIWQDAYFLSFQRSIPQLFGVPLLLPFSPEVTTHADLYEATWSAVSRLVSPKPTRDHATNHAHDCDDSLGYEYPFTLKAIFIQDPSVQATAEAQAAPASLEHCMDAFVGEEVLDIDQKDEKPLRPIENNEDDLYSRCCSFWHVHEQKESEEPGDPEEDSEGSNLFDGRSEFSISP</sequence>
<dbReference type="Gene3D" id="1.10.238.10">
    <property type="entry name" value="EF-hand"/>
    <property type="match status" value="1"/>
</dbReference>
<feature type="compositionally biased region" description="Basic and acidic residues" evidence="4">
    <location>
        <begin position="427"/>
        <end position="442"/>
    </location>
</feature>
<dbReference type="SUPFAM" id="SSF143791">
    <property type="entry name" value="DUSP-like"/>
    <property type="match status" value="2"/>
</dbReference>